<evidence type="ECO:0000313" key="2">
    <source>
        <dbReference type="Proteomes" id="UP000003553"/>
    </source>
</evidence>
<protein>
    <submittedName>
        <fullName evidence="1">Uncharacterized protein</fullName>
    </submittedName>
</protein>
<reference evidence="1" key="2">
    <citation type="submission" date="2015-05" db="EMBL/GenBank/DDBJ databases">
        <title>Draft genome sequence of Actinomyces odontolyticus (ATCC 17982).</title>
        <authorList>
            <person name="Sudarsanam P."/>
            <person name="Ley R."/>
            <person name="Guruge J."/>
            <person name="Turnbaugh P.J."/>
            <person name="Mahowald M."/>
            <person name="Liep D."/>
            <person name="Gordon J."/>
        </authorList>
    </citation>
    <scope>NUCLEOTIDE SEQUENCE</scope>
    <source>
        <strain evidence="1">ATCC 17982</strain>
    </source>
</reference>
<proteinExistence type="predicted"/>
<dbReference type="AlphaFoldDB" id="A7B8W5"/>
<dbReference type="RefSeq" id="WP_003790010.1">
    <property type="nucleotide sequence ID" value="NZ_DS264586.1"/>
</dbReference>
<dbReference type="eggNOG" id="ENOG5031HST">
    <property type="taxonomic scope" value="Bacteria"/>
</dbReference>
<dbReference type="Proteomes" id="UP000003553">
    <property type="component" value="Unassembled WGS sequence"/>
</dbReference>
<evidence type="ECO:0000313" key="1">
    <source>
        <dbReference type="EMBL" id="EDN79639.1"/>
    </source>
</evidence>
<dbReference type="EMBL" id="AAYI02000004">
    <property type="protein sequence ID" value="EDN79639.1"/>
    <property type="molecule type" value="Genomic_DNA"/>
</dbReference>
<name>A7B8W5_9ACTO</name>
<keyword evidence="2" id="KW-1185">Reference proteome</keyword>
<organism evidence="1 2">
    <name type="scientific">Schaalia dentiphila ATCC 17982</name>
    <dbReference type="NCBI Taxonomy" id="411466"/>
    <lineage>
        <taxon>Bacteria</taxon>
        <taxon>Bacillati</taxon>
        <taxon>Actinomycetota</taxon>
        <taxon>Actinomycetes</taxon>
        <taxon>Actinomycetales</taxon>
        <taxon>Actinomycetaceae</taxon>
        <taxon>Schaalia</taxon>
        <taxon>Schaalia dentiphila</taxon>
    </lineage>
</organism>
<gene>
    <name evidence="1" type="ORF">ACTODO_00065</name>
</gene>
<dbReference type="HOGENOM" id="CLU_218583_0_0_11"/>
<reference evidence="1" key="1">
    <citation type="submission" date="2007-04" db="EMBL/GenBank/DDBJ databases">
        <authorList>
            <person name="Fulton L."/>
            <person name="Clifton S."/>
            <person name="Fulton B."/>
            <person name="Xu J."/>
            <person name="Minx P."/>
            <person name="Pepin K.H."/>
            <person name="Johnson M."/>
            <person name="Thiruvilangam P."/>
            <person name="Bhonagiri V."/>
            <person name="Nash W.E."/>
            <person name="Mardis E.R."/>
            <person name="Wilson R.K."/>
        </authorList>
    </citation>
    <scope>NUCLEOTIDE SEQUENCE [LARGE SCALE GENOMIC DNA]</scope>
    <source>
        <strain evidence="1">ATCC 17982</strain>
    </source>
</reference>
<comment type="caution">
    <text evidence="1">The sequence shown here is derived from an EMBL/GenBank/DDBJ whole genome shotgun (WGS) entry which is preliminary data.</text>
</comment>
<accession>A7B8W5</accession>
<sequence>MSRFVASLLRRLTHHRRWRQQRNPLQFSMDRPIFGNLVAR</sequence>